<dbReference type="InterPro" id="IPR045635">
    <property type="entry name" value="DUF6412"/>
</dbReference>
<comment type="caution">
    <text evidence="3">The sequence shown here is derived from an EMBL/GenBank/DDBJ whole genome shotgun (WGS) entry which is preliminary data.</text>
</comment>
<feature type="transmembrane region" description="Helical" evidence="2">
    <location>
        <begin position="51"/>
        <end position="77"/>
    </location>
</feature>
<keyword evidence="2" id="KW-0472">Membrane</keyword>
<evidence type="ECO:0000313" key="3">
    <source>
        <dbReference type="EMBL" id="PXA68738.1"/>
    </source>
</evidence>
<keyword evidence="2" id="KW-1133">Transmembrane helix</keyword>
<dbReference type="EMBL" id="QHLY01000012">
    <property type="protein sequence ID" value="PXA68738.1"/>
    <property type="molecule type" value="Genomic_DNA"/>
</dbReference>
<gene>
    <name evidence="3" type="ORF">CTB96_19385</name>
</gene>
<dbReference type="Pfam" id="PF19950">
    <property type="entry name" value="DUF6412"/>
    <property type="match status" value="1"/>
</dbReference>
<feature type="region of interest" description="Disordered" evidence="1">
    <location>
        <begin position="96"/>
        <end position="118"/>
    </location>
</feature>
<keyword evidence="2" id="KW-0812">Transmembrane</keyword>
<name>A0A317ZSK3_9MICO</name>
<proteinExistence type="predicted"/>
<organism evidence="3 4">
    <name type="scientific">Cryobacterium arcticum</name>
    <dbReference type="NCBI Taxonomy" id="670052"/>
    <lineage>
        <taxon>Bacteria</taxon>
        <taxon>Bacillati</taxon>
        <taxon>Actinomycetota</taxon>
        <taxon>Actinomycetes</taxon>
        <taxon>Micrococcales</taxon>
        <taxon>Microbacteriaceae</taxon>
        <taxon>Cryobacterium</taxon>
    </lineage>
</organism>
<dbReference type="AlphaFoldDB" id="A0A317ZSK3"/>
<dbReference type="Proteomes" id="UP000246722">
    <property type="component" value="Unassembled WGS sequence"/>
</dbReference>
<accession>A0A317ZSK3</accession>
<keyword evidence="4" id="KW-1185">Reference proteome</keyword>
<reference evidence="3 4" key="1">
    <citation type="submission" date="2018-05" db="EMBL/GenBank/DDBJ databases">
        <title>Genetic diversity of glacier-inhabiting Cryobacterium bacteria in China and description of Cryobacterium mengkeensis sp. nov. and Arthrobacter glacialis sp. nov.</title>
        <authorList>
            <person name="Liu Q."/>
            <person name="Xin Y.-H."/>
        </authorList>
    </citation>
    <scope>NUCLEOTIDE SEQUENCE [LARGE SCALE GENOMIC DNA]</scope>
    <source>
        <strain evidence="3 4">SK-1</strain>
    </source>
</reference>
<protein>
    <submittedName>
        <fullName evidence="3">Uncharacterized protein</fullName>
    </submittedName>
</protein>
<dbReference type="OrthoDB" id="5121467at2"/>
<sequence>MRARLPLAIPASPTARLSVALGLGTLSLGAVSVWATSISGRGFGEVLALVALFTLCASAVAVTGAAQQVLAILVMVLTGSPTPVARAYPELASQVGQSVPDAPGKPQPRAPGRALPVA</sequence>
<dbReference type="RefSeq" id="WP_110128385.1">
    <property type="nucleotide sequence ID" value="NZ_QHLY01000012.1"/>
</dbReference>
<evidence type="ECO:0000313" key="4">
    <source>
        <dbReference type="Proteomes" id="UP000246722"/>
    </source>
</evidence>
<evidence type="ECO:0000256" key="1">
    <source>
        <dbReference type="SAM" id="MobiDB-lite"/>
    </source>
</evidence>
<evidence type="ECO:0000256" key="2">
    <source>
        <dbReference type="SAM" id="Phobius"/>
    </source>
</evidence>